<feature type="region of interest" description="Disordered" evidence="1">
    <location>
        <begin position="280"/>
        <end position="324"/>
    </location>
</feature>
<dbReference type="AlphaFoldDB" id="A0A2S0MAL2"/>
<organism evidence="3 4">
    <name type="scientific">Ottowia oryzae</name>
    <dbReference type="NCBI Taxonomy" id="2109914"/>
    <lineage>
        <taxon>Bacteria</taxon>
        <taxon>Pseudomonadati</taxon>
        <taxon>Pseudomonadota</taxon>
        <taxon>Betaproteobacteria</taxon>
        <taxon>Burkholderiales</taxon>
        <taxon>Comamonadaceae</taxon>
        <taxon>Ottowia</taxon>
    </lineage>
</organism>
<dbReference type="PANTHER" id="PTHR21248:SF12">
    <property type="entry name" value="CARDIOLIPIN SYNTHASE C"/>
    <property type="match status" value="1"/>
</dbReference>
<feature type="compositionally biased region" description="Low complexity" evidence="1">
    <location>
        <begin position="294"/>
        <end position="323"/>
    </location>
</feature>
<dbReference type="RefSeq" id="WP_106700935.1">
    <property type="nucleotide sequence ID" value="NZ_CP027666.1"/>
</dbReference>
<gene>
    <name evidence="3" type="ORF">C6570_00120</name>
</gene>
<dbReference type="CDD" id="cd09113">
    <property type="entry name" value="PLDc_ymdC_like_2"/>
    <property type="match status" value="1"/>
</dbReference>
<dbReference type="PROSITE" id="PS50035">
    <property type="entry name" value="PLD"/>
    <property type="match status" value="2"/>
</dbReference>
<dbReference type="GO" id="GO:0030572">
    <property type="term" value="F:phosphatidyltransferase activity"/>
    <property type="evidence" value="ECO:0007669"/>
    <property type="project" value="UniProtKB-ARBA"/>
</dbReference>
<proteinExistence type="predicted"/>
<dbReference type="Proteomes" id="UP000239709">
    <property type="component" value="Chromosome"/>
</dbReference>
<feature type="domain" description="PLD phosphodiesterase" evidence="2">
    <location>
        <begin position="199"/>
        <end position="226"/>
    </location>
</feature>
<keyword evidence="4" id="KW-1185">Reference proteome</keyword>
<dbReference type="GO" id="GO:0032049">
    <property type="term" value="P:cardiolipin biosynthetic process"/>
    <property type="evidence" value="ECO:0007669"/>
    <property type="project" value="UniProtKB-ARBA"/>
</dbReference>
<evidence type="ECO:0000313" key="3">
    <source>
        <dbReference type="EMBL" id="AVO32841.1"/>
    </source>
</evidence>
<feature type="domain" description="PLD phosphodiesterase" evidence="2">
    <location>
        <begin position="462"/>
        <end position="489"/>
    </location>
</feature>
<accession>A0A2S0MAL2</accession>
<sequence>MPTATLAPSWSAPVPPGIPRAAASLSGRRWPGMAWLLAGLCALVALTGCGSLPKDVDRPVSRALSAPQGTPLGQLAASLTPRTARAGDSGFALVGSPNEAFSTRLALTQAATRTLDIQYYAIHADASSRDLLRAVRQAAARGVRVRILLDDFNSTGRNALVMGMAFVPNVEMRMFNPLPGGRGAGMLRAVGALGDFQRIQHRMHNKLYVADNAWGITGGRNLGDAYFGTADGSNFVDMDVLAVGPVVRAMSASFDRYWNDALAYPVQSLITPQELRRLRDVSTTPEQPPQADHGAAPGPAQASAAAPSASAAPSAAAAQDPAATLPGPADLRSLPLIWAPALLLVDQPSKLVPEQNDEHSEDTVVDGMLHLMQRARGDALIVSPYFVPGPQMMKVFADMRQRGVRVRVLTNSLASNDAPLAHVGYARYREALIRLGVELYEMRAEQGAKLDRTVFGSGAGGSKASLHSKIFIIDGRVISIGSMNLDLRSKLQNTEIALVIRSAALSREATAKIDDTLDDSAWRMELTPEGQLRWKAPAGASFGDATSEPDASLGLRMMLQLLGPFAPDEML</sequence>
<protein>
    <submittedName>
        <fullName evidence="3">Phospholipase</fullName>
    </submittedName>
</protein>
<evidence type="ECO:0000313" key="4">
    <source>
        <dbReference type="Proteomes" id="UP000239709"/>
    </source>
</evidence>
<dbReference type="KEGG" id="otk:C6570_00120"/>
<dbReference type="SMART" id="SM00155">
    <property type="entry name" value="PLDc"/>
    <property type="match status" value="2"/>
</dbReference>
<name>A0A2S0MAL2_9BURK</name>
<evidence type="ECO:0000256" key="1">
    <source>
        <dbReference type="SAM" id="MobiDB-lite"/>
    </source>
</evidence>
<dbReference type="InterPro" id="IPR025202">
    <property type="entry name" value="PLD-like_dom"/>
</dbReference>
<dbReference type="EMBL" id="CP027666">
    <property type="protein sequence ID" value="AVO32841.1"/>
    <property type="molecule type" value="Genomic_DNA"/>
</dbReference>
<dbReference type="SUPFAM" id="SSF56024">
    <property type="entry name" value="Phospholipase D/nuclease"/>
    <property type="match status" value="2"/>
</dbReference>
<dbReference type="Pfam" id="PF13091">
    <property type="entry name" value="PLDc_2"/>
    <property type="match status" value="2"/>
</dbReference>
<evidence type="ECO:0000259" key="2">
    <source>
        <dbReference type="PROSITE" id="PS50035"/>
    </source>
</evidence>
<dbReference type="Gene3D" id="3.30.870.10">
    <property type="entry name" value="Endonuclease Chain A"/>
    <property type="match status" value="2"/>
</dbReference>
<dbReference type="OrthoDB" id="9814092at2"/>
<dbReference type="CDD" id="cd09111">
    <property type="entry name" value="PLDc_ymdC_like_1"/>
    <property type="match status" value="1"/>
</dbReference>
<reference evidence="3 4" key="1">
    <citation type="submission" date="2018-03" db="EMBL/GenBank/DDBJ databases">
        <title>Genome sequencing of Ottowia sp.</title>
        <authorList>
            <person name="Kim S.-J."/>
            <person name="Heo J."/>
            <person name="Kwon S.-W."/>
        </authorList>
    </citation>
    <scope>NUCLEOTIDE SEQUENCE [LARGE SCALE GENOMIC DNA]</scope>
    <source>
        <strain evidence="3 4">KADR8-3</strain>
    </source>
</reference>
<dbReference type="InterPro" id="IPR001736">
    <property type="entry name" value="PLipase_D/transphosphatidylase"/>
</dbReference>
<dbReference type="PANTHER" id="PTHR21248">
    <property type="entry name" value="CARDIOLIPIN SYNTHASE"/>
    <property type="match status" value="1"/>
</dbReference>